<gene>
    <name evidence="2" type="ORF">B5766_00320</name>
</gene>
<dbReference type="GO" id="GO:0003676">
    <property type="term" value="F:nucleic acid binding"/>
    <property type="evidence" value="ECO:0007669"/>
    <property type="project" value="InterPro"/>
</dbReference>
<organism evidence="2 3">
    <name type="scientific">Candidatus Lumbricidiphila eiseniae</name>
    <dbReference type="NCBI Taxonomy" id="1969409"/>
    <lineage>
        <taxon>Bacteria</taxon>
        <taxon>Bacillati</taxon>
        <taxon>Actinomycetota</taxon>
        <taxon>Actinomycetes</taxon>
        <taxon>Micrococcales</taxon>
        <taxon>Microbacteriaceae</taxon>
        <taxon>Candidatus Lumbricidiphila</taxon>
    </lineage>
</organism>
<evidence type="ECO:0000313" key="3">
    <source>
        <dbReference type="Proteomes" id="UP000219994"/>
    </source>
</evidence>
<sequence>MFYTSLGITATEIMTDNSAYYRSRLFHNTLGGITHIFTHPHRPQTNNTYRALSPHSHQGMSLHTPPQLRHQPNQHLPNLEPHLQ</sequence>
<comment type="caution">
    <text evidence="2">The sequence shown here is derived from an EMBL/GenBank/DDBJ whole genome shotgun (WGS) entry which is preliminary data.</text>
</comment>
<name>A0A2A6FVP8_9MICO</name>
<dbReference type="EMBL" id="NAEP01000009">
    <property type="protein sequence ID" value="PDQ36523.1"/>
    <property type="molecule type" value="Genomic_DNA"/>
</dbReference>
<evidence type="ECO:0000313" key="2">
    <source>
        <dbReference type="EMBL" id="PDQ36523.1"/>
    </source>
</evidence>
<dbReference type="SUPFAM" id="SSF53098">
    <property type="entry name" value="Ribonuclease H-like"/>
    <property type="match status" value="1"/>
</dbReference>
<protein>
    <submittedName>
        <fullName evidence="2">Uncharacterized protein</fullName>
    </submittedName>
</protein>
<dbReference type="Proteomes" id="UP000219994">
    <property type="component" value="Unassembled WGS sequence"/>
</dbReference>
<evidence type="ECO:0000256" key="1">
    <source>
        <dbReference type="SAM" id="MobiDB-lite"/>
    </source>
</evidence>
<dbReference type="InterPro" id="IPR036397">
    <property type="entry name" value="RNaseH_sf"/>
</dbReference>
<reference evidence="3" key="1">
    <citation type="submission" date="2017-03" db="EMBL/GenBank/DDBJ databases">
        <authorList>
            <person name="Lund M.B."/>
        </authorList>
    </citation>
    <scope>NUCLEOTIDE SEQUENCE [LARGE SCALE GENOMIC DNA]</scope>
</reference>
<dbReference type="InterPro" id="IPR012337">
    <property type="entry name" value="RNaseH-like_sf"/>
</dbReference>
<dbReference type="AlphaFoldDB" id="A0A2A6FVP8"/>
<dbReference type="Gene3D" id="3.30.420.10">
    <property type="entry name" value="Ribonuclease H-like superfamily/Ribonuclease H"/>
    <property type="match status" value="1"/>
</dbReference>
<feature type="region of interest" description="Disordered" evidence="1">
    <location>
        <begin position="41"/>
        <end position="84"/>
    </location>
</feature>
<accession>A0A2A6FVP8</accession>
<proteinExistence type="predicted"/>
<feature type="compositionally biased region" description="Polar residues" evidence="1">
    <location>
        <begin position="43"/>
        <end position="61"/>
    </location>
</feature>